<dbReference type="AlphaFoldDB" id="A0A392VLD0"/>
<evidence type="ECO:0000313" key="2">
    <source>
        <dbReference type="Proteomes" id="UP000265520"/>
    </source>
</evidence>
<proteinExistence type="predicted"/>
<reference evidence="1 2" key="1">
    <citation type="journal article" date="2018" name="Front. Plant Sci.">
        <title>Red Clover (Trifolium pratense) and Zigzag Clover (T. medium) - A Picture of Genomic Similarities and Differences.</title>
        <authorList>
            <person name="Dluhosova J."/>
            <person name="Istvanek J."/>
            <person name="Nedelnik J."/>
            <person name="Repkova J."/>
        </authorList>
    </citation>
    <scope>NUCLEOTIDE SEQUENCE [LARGE SCALE GENOMIC DNA]</scope>
    <source>
        <strain evidence="2">cv. 10/8</strain>
        <tissue evidence="1">Leaf</tissue>
    </source>
</reference>
<sequence length="50" mass="4917">MVLAVEERKTAATTAAETMAEVDVPAVVAASNNSGSSGLLLRGSSGLLGI</sequence>
<protein>
    <submittedName>
        <fullName evidence="1">Uncharacterized protein</fullName>
    </submittedName>
</protein>
<dbReference type="EMBL" id="LXQA011200018">
    <property type="protein sequence ID" value="MCI88697.1"/>
    <property type="molecule type" value="Genomic_DNA"/>
</dbReference>
<accession>A0A392VLD0</accession>
<evidence type="ECO:0000313" key="1">
    <source>
        <dbReference type="EMBL" id="MCI88697.1"/>
    </source>
</evidence>
<feature type="non-terminal residue" evidence="1">
    <location>
        <position position="50"/>
    </location>
</feature>
<keyword evidence="2" id="KW-1185">Reference proteome</keyword>
<comment type="caution">
    <text evidence="1">The sequence shown here is derived from an EMBL/GenBank/DDBJ whole genome shotgun (WGS) entry which is preliminary data.</text>
</comment>
<dbReference type="Proteomes" id="UP000265520">
    <property type="component" value="Unassembled WGS sequence"/>
</dbReference>
<organism evidence="1 2">
    <name type="scientific">Trifolium medium</name>
    <dbReference type="NCBI Taxonomy" id="97028"/>
    <lineage>
        <taxon>Eukaryota</taxon>
        <taxon>Viridiplantae</taxon>
        <taxon>Streptophyta</taxon>
        <taxon>Embryophyta</taxon>
        <taxon>Tracheophyta</taxon>
        <taxon>Spermatophyta</taxon>
        <taxon>Magnoliopsida</taxon>
        <taxon>eudicotyledons</taxon>
        <taxon>Gunneridae</taxon>
        <taxon>Pentapetalae</taxon>
        <taxon>rosids</taxon>
        <taxon>fabids</taxon>
        <taxon>Fabales</taxon>
        <taxon>Fabaceae</taxon>
        <taxon>Papilionoideae</taxon>
        <taxon>50 kb inversion clade</taxon>
        <taxon>NPAAA clade</taxon>
        <taxon>Hologalegina</taxon>
        <taxon>IRL clade</taxon>
        <taxon>Trifolieae</taxon>
        <taxon>Trifolium</taxon>
    </lineage>
</organism>
<name>A0A392VLD0_9FABA</name>